<accession>G8I4H2</accession>
<dbReference type="Proteomes" id="UP000005857">
    <property type="component" value="Segment"/>
</dbReference>
<feature type="transmembrane region" description="Helical" evidence="1">
    <location>
        <begin position="12"/>
        <end position="35"/>
    </location>
</feature>
<organism evidence="2 3">
    <name type="scientific">Mycobacterium phage DS6A</name>
    <dbReference type="NCBI Taxonomy" id="45764"/>
    <lineage>
        <taxon>Viruses</taxon>
        <taxon>Duplodnaviria</taxon>
        <taxon>Heunggongvirae</taxon>
        <taxon>Uroviricota</taxon>
        <taxon>Caudoviricetes</taxon>
        <taxon>Hnatkovirus</taxon>
        <taxon>Hnatkovirus DS6A</taxon>
    </lineage>
</organism>
<protein>
    <submittedName>
        <fullName evidence="2">Uncharacterized protein</fullName>
    </submittedName>
</protein>
<name>G8I4H2_9CAUD</name>
<evidence type="ECO:0000313" key="3">
    <source>
        <dbReference type="Proteomes" id="UP000005857"/>
    </source>
</evidence>
<keyword evidence="1" id="KW-0812">Transmembrane</keyword>
<dbReference type="RefSeq" id="YP_009018750.1">
    <property type="nucleotide sequence ID" value="NC_023744.1"/>
</dbReference>
<reference evidence="2 3" key="1">
    <citation type="journal article" date="2012" name="J. Virol.">
        <title>Complete Genome Sequences of 138 Mycobacteriophages.</title>
        <authorList>
            <consortium name="the Science Education Alliance Phage Hunters Advancing Genomics and Evolutionary Science Program"/>
            <consortium name="the KwaZulu-Natal Research Institute for Tuberculosis and HIV Mycobacterial Genetics Course Students"/>
            <consortium name="the Phage Hunters Integrating Research and Education Program"/>
            <person name="Hatfull G.F."/>
        </authorList>
    </citation>
    <scope>NUCLEOTIDE SEQUENCE [LARGE SCALE GENOMIC DNA]</scope>
</reference>
<dbReference type="GeneID" id="18990060"/>
<keyword evidence="3" id="KW-1185">Reference proteome</keyword>
<proteinExistence type="predicted"/>
<evidence type="ECO:0000313" key="2">
    <source>
        <dbReference type="EMBL" id="AER47616.1"/>
    </source>
</evidence>
<sequence>MKPLPEHDKRAWTAGDWAGVALLMATSALLGWAVYWEAVLA</sequence>
<evidence type="ECO:0000256" key="1">
    <source>
        <dbReference type="SAM" id="Phobius"/>
    </source>
</evidence>
<dbReference type="KEGG" id="vg:18990060"/>
<keyword evidence="1" id="KW-1133">Transmembrane helix</keyword>
<keyword evidence="1" id="KW-0472">Membrane</keyword>
<dbReference type="EMBL" id="JN698994">
    <property type="protein sequence ID" value="AER47616.1"/>
    <property type="molecule type" value="Genomic_DNA"/>
</dbReference>
<gene>
    <name evidence="2" type="primary">62</name>
    <name evidence="2" type="ORF">DS6A_62</name>
</gene>